<dbReference type="SUPFAM" id="SSF51735">
    <property type="entry name" value="NAD(P)-binding Rossmann-fold domains"/>
    <property type="match status" value="1"/>
</dbReference>
<evidence type="ECO:0000313" key="3">
    <source>
        <dbReference type="EMBL" id="MFB9469601.1"/>
    </source>
</evidence>
<organism evidence="3 4">
    <name type="scientific">Nonomuraea salmonea</name>
    <dbReference type="NCBI Taxonomy" id="46181"/>
    <lineage>
        <taxon>Bacteria</taxon>
        <taxon>Bacillati</taxon>
        <taxon>Actinomycetota</taxon>
        <taxon>Actinomycetes</taxon>
        <taxon>Streptosporangiales</taxon>
        <taxon>Streptosporangiaceae</taxon>
        <taxon>Nonomuraea</taxon>
    </lineage>
</organism>
<dbReference type="Gene3D" id="3.40.50.720">
    <property type="entry name" value="NAD(P)-binding Rossmann-like Domain"/>
    <property type="match status" value="1"/>
</dbReference>
<dbReference type="Pfam" id="PF00106">
    <property type="entry name" value="adh_short"/>
    <property type="match status" value="1"/>
</dbReference>
<dbReference type="InterPro" id="IPR002347">
    <property type="entry name" value="SDR_fam"/>
</dbReference>
<dbReference type="EMBL" id="JBHMCF010000008">
    <property type="protein sequence ID" value="MFB9469601.1"/>
    <property type="molecule type" value="Genomic_DNA"/>
</dbReference>
<dbReference type="RefSeq" id="WP_345407696.1">
    <property type="nucleotide sequence ID" value="NZ_BAAAXS010000001.1"/>
</dbReference>
<sequence>MGELDGRVAIVTGASRGIGAAIAEAFGAAGAQVAVTARTLEEGTSRLPGTLRDTVGRIRDAGGTAEPFAADLSIPDDRTRLVKQVLDRFGKADILVNNAAVTFFTPVADFTPRRMALMFEVQVNAPTHLAQLVIPGMRERGQGWILNISSVAARHPSLPPGPMAGLGATVYGMCKAALERLTTGLAAELYADNIAVNCLSPTQVVPTPGTVFHGLTTENDPNAEPPEVMATAALALCRAPAATLSGRIAYSQDPLP</sequence>
<dbReference type="PANTHER" id="PTHR42879">
    <property type="entry name" value="3-OXOACYL-(ACYL-CARRIER-PROTEIN) REDUCTASE"/>
    <property type="match status" value="1"/>
</dbReference>
<proteinExistence type="inferred from homology"/>
<dbReference type="PRINTS" id="PR00080">
    <property type="entry name" value="SDRFAMILY"/>
</dbReference>
<name>A0ABV5NH30_9ACTN</name>
<dbReference type="PANTHER" id="PTHR42879:SF2">
    <property type="entry name" value="3-OXOACYL-[ACYL-CARRIER-PROTEIN] REDUCTASE FABG"/>
    <property type="match status" value="1"/>
</dbReference>
<protein>
    <submittedName>
        <fullName evidence="3">SDR family NAD(P)-dependent oxidoreductase</fullName>
    </submittedName>
</protein>
<dbReference type="InterPro" id="IPR020904">
    <property type="entry name" value="Sc_DH/Rdtase_CS"/>
</dbReference>
<dbReference type="InterPro" id="IPR036291">
    <property type="entry name" value="NAD(P)-bd_dom_sf"/>
</dbReference>
<dbReference type="PROSITE" id="PS00061">
    <property type="entry name" value="ADH_SHORT"/>
    <property type="match status" value="1"/>
</dbReference>
<comment type="similarity">
    <text evidence="1 2">Belongs to the short-chain dehydrogenases/reductases (SDR) family.</text>
</comment>
<evidence type="ECO:0000256" key="1">
    <source>
        <dbReference type="ARBA" id="ARBA00006484"/>
    </source>
</evidence>
<dbReference type="InterPro" id="IPR050259">
    <property type="entry name" value="SDR"/>
</dbReference>
<reference evidence="3 4" key="1">
    <citation type="submission" date="2024-09" db="EMBL/GenBank/DDBJ databases">
        <authorList>
            <person name="Sun Q."/>
            <person name="Mori K."/>
        </authorList>
    </citation>
    <scope>NUCLEOTIDE SEQUENCE [LARGE SCALE GENOMIC DNA]</scope>
    <source>
        <strain evidence="3 4">JCM 3324</strain>
    </source>
</reference>
<evidence type="ECO:0000313" key="4">
    <source>
        <dbReference type="Proteomes" id="UP001589568"/>
    </source>
</evidence>
<dbReference type="Proteomes" id="UP001589568">
    <property type="component" value="Unassembled WGS sequence"/>
</dbReference>
<evidence type="ECO:0000256" key="2">
    <source>
        <dbReference type="RuleBase" id="RU000363"/>
    </source>
</evidence>
<gene>
    <name evidence="3" type="ORF">ACFFR3_08785</name>
</gene>
<comment type="caution">
    <text evidence="3">The sequence shown here is derived from an EMBL/GenBank/DDBJ whole genome shotgun (WGS) entry which is preliminary data.</text>
</comment>
<accession>A0ABV5NH30</accession>
<dbReference type="PRINTS" id="PR00081">
    <property type="entry name" value="GDHRDH"/>
</dbReference>
<keyword evidence="4" id="KW-1185">Reference proteome</keyword>